<organism evidence="3 4">
    <name type="scientific">Lupinus luteus</name>
    <name type="common">European yellow lupine</name>
    <dbReference type="NCBI Taxonomy" id="3873"/>
    <lineage>
        <taxon>Eukaryota</taxon>
        <taxon>Viridiplantae</taxon>
        <taxon>Streptophyta</taxon>
        <taxon>Embryophyta</taxon>
        <taxon>Tracheophyta</taxon>
        <taxon>Spermatophyta</taxon>
        <taxon>Magnoliopsida</taxon>
        <taxon>eudicotyledons</taxon>
        <taxon>Gunneridae</taxon>
        <taxon>Pentapetalae</taxon>
        <taxon>rosids</taxon>
        <taxon>fabids</taxon>
        <taxon>Fabales</taxon>
        <taxon>Fabaceae</taxon>
        <taxon>Papilionoideae</taxon>
        <taxon>50 kb inversion clade</taxon>
        <taxon>genistoids sensu lato</taxon>
        <taxon>core genistoids</taxon>
        <taxon>Genisteae</taxon>
        <taxon>Lupinus</taxon>
    </lineage>
</organism>
<evidence type="ECO:0000256" key="1">
    <source>
        <dbReference type="SAM" id="Phobius"/>
    </source>
</evidence>
<keyword evidence="2" id="KW-0732">Signal</keyword>
<name>A0AAV1X813_LUPLU</name>
<feature type="chain" id="PRO_5043382287" evidence="2">
    <location>
        <begin position="25"/>
        <end position="212"/>
    </location>
</feature>
<feature type="transmembrane region" description="Helical" evidence="1">
    <location>
        <begin position="105"/>
        <end position="130"/>
    </location>
</feature>
<dbReference type="PANTHER" id="PTHR35107:SF2">
    <property type="entry name" value="EXPRESSED PROTEIN"/>
    <property type="match status" value="1"/>
</dbReference>
<dbReference type="Proteomes" id="UP001497480">
    <property type="component" value="Unassembled WGS sequence"/>
</dbReference>
<keyword evidence="1" id="KW-0812">Transmembrane</keyword>
<evidence type="ECO:0000313" key="4">
    <source>
        <dbReference type="Proteomes" id="UP001497480"/>
    </source>
</evidence>
<dbReference type="PANTHER" id="PTHR35107">
    <property type="entry name" value="EXPRESSED PROTEIN"/>
    <property type="match status" value="1"/>
</dbReference>
<keyword evidence="1" id="KW-1133">Transmembrane helix</keyword>
<gene>
    <name evidence="3" type="ORF">LLUT_LOCUS18792</name>
</gene>
<protein>
    <submittedName>
        <fullName evidence="3">Uncharacterized protein</fullName>
    </submittedName>
</protein>
<keyword evidence="4" id="KW-1185">Reference proteome</keyword>
<sequence>MAQLLRLQLAVIIAVVALAVTATARPSTFLISSYSFSVPSTYSTVTEIQSFIPVYIATFKPSLSGQIFVDHAQEGNAIRIDHHRRAPYGFYAYDFSSFCTRTNDIFSVVVALLFGVGCGALTATTMYFAWSIFSNRYEDYSSSYDHFLDDSDEKIESPKKIGYEKIPASKEARLPLPSGQSEPSMYCPGYPEAENFMLGSKKPVPEYHGEGK</sequence>
<accession>A0AAV1X813</accession>
<comment type="caution">
    <text evidence="3">The sequence shown here is derived from an EMBL/GenBank/DDBJ whole genome shotgun (WGS) entry which is preliminary data.</text>
</comment>
<evidence type="ECO:0000256" key="2">
    <source>
        <dbReference type="SAM" id="SignalP"/>
    </source>
</evidence>
<proteinExistence type="predicted"/>
<dbReference type="EMBL" id="CAXHTB010000013">
    <property type="protein sequence ID" value="CAL0317732.1"/>
    <property type="molecule type" value="Genomic_DNA"/>
</dbReference>
<reference evidence="3 4" key="1">
    <citation type="submission" date="2024-03" db="EMBL/GenBank/DDBJ databases">
        <authorList>
            <person name="Martinez-Hernandez J."/>
        </authorList>
    </citation>
    <scope>NUCLEOTIDE SEQUENCE [LARGE SCALE GENOMIC DNA]</scope>
</reference>
<feature type="signal peptide" evidence="2">
    <location>
        <begin position="1"/>
        <end position="24"/>
    </location>
</feature>
<evidence type="ECO:0000313" key="3">
    <source>
        <dbReference type="EMBL" id="CAL0317732.1"/>
    </source>
</evidence>
<keyword evidence="1" id="KW-0472">Membrane</keyword>
<dbReference type="AlphaFoldDB" id="A0AAV1X813"/>